<evidence type="ECO:0000313" key="7">
    <source>
        <dbReference type="Proteomes" id="UP000663844"/>
    </source>
</evidence>
<sequence length="166" mass="19331">MALPLILKGLINDSLQVLKDTIPSNDTKYIKFLKYFEKEYINRTSLELWHHGNNDMKTNNSLEGYNFRLLTRFGLHPSIWEFLHFLKDEEALVSHRITQLKEGQTKTKKHLLNLEHLFTSESIDLKEYLKSASFMVGKIEGQNITAINADQTVQDGYLLDDKDEDD</sequence>
<reference evidence="6" key="1">
    <citation type="submission" date="2021-02" db="EMBL/GenBank/DDBJ databases">
        <authorList>
            <person name="Nowell W R."/>
        </authorList>
    </citation>
    <scope>NUCLEOTIDE SEQUENCE</scope>
</reference>
<evidence type="ECO:0000313" key="3">
    <source>
        <dbReference type="EMBL" id="CAF1390596.1"/>
    </source>
</evidence>
<gene>
    <name evidence="1" type="ORF">IZO911_LOCUS11697</name>
    <name evidence="2" type="ORF">JYZ213_LOCUS35805</name>
    <name evidence="4" type="ORF">KXQ929_LOCUS11849</name>
    <name evidence="5" type="ORF">OKA104_LOCUS23114</name>
    <name evidence="6" type="ORF">OXD698_LOCUS26111</name>
    <name evidence="3" type="ORF">VCS650_LOCUS35925</name>
</gene>
<dbReference type="EMBL" id="CAJNOG010000821">
    <property type="protein sequence ID" value="CAF1365119.1"/>
    <property type="molecule type" value="Genomic_DNA"/>
</dbReference>
<dbReference type="AlphaFoldDB" id="A0A819JZD2"/>
<dbReference type="Proteomes" id="UP000663845">
    <property type="component" value="Unassembled WGS sequence"/>
</dbReference>
<name>A0A819JZD2_9BILA</name>
<dbReference type="Proteomes" id="UP000663881">
    <property type="component" value="Unassembled WGS sequence"/>
</dbReference>
<comment type="caution">
    <text evidence="6">The sequence shown here is derived from an EMBL/GenBank/DDBJ whole genome shotgun (WGS) entry which is preliminary data.</text>
</comment>
<dbReference type="OrthoDB" id="9996674at2759"/>
<dbReference type="EMBL" id="CAJOBB010000595">
    <property type="protein sequence ID" value="CAF3712712.1"/>
    <property type="molecule type" value="Genomic_DNA"/>
</dbReference>
<dbReference type="EMBL" id="CAJNOE010000088">
    <property type="protein sequence ID" value="CAF0890572.1"/>
    <property type="molecule type" value="Genomic_DNA"/>
</dbReference>
<dbReference type="EMBL" id="CAJOAZ010002566">
    <property type="protein sequence ID" value="CAF3940716.1"/>
    <property type="molecule type" value="Genomic_DNA"/>
</dbReference>
<dbReference type="Proteomes" id="UP000663860">
    <property type="component" value="Unassembled WGS sequence"/>
</dbReference>
<organism evidence="6 7">
    <name type="scientific">Adineta steineri</name>
    <dbReference type="NCBI Taxonomy" id="433720"/>
    <lineage>
        <taxon>Eukaryota</taxon>
        <taxon>Metazoa</taxon>
        <taxon>Spiralia</taxon>
        <taxon>Gnathifera</taxon>
        <taxon>Rotifera</taxon>
        <taxon>Eurotatoria</taxon>
        <taxon>Bdelloidea</taxon>
        <taxon>Adinetida</taxon>
        <taxon>Adinetidae</taxon>
        <taxon>Adineta</taxon>
    </lineage>
</organism>
<evidence type="ECO:0000313" key="2">
    <source>
        <dbReference type="EMBL" id="CAF1365119.1"/>
    </source>
</evidence>
<evidence type="ECO:0000313" key="5">
    <source>
        <dbReference type="EMBL" id="CAF3880614.1"/>
    </source>
</evidence>
<evidence type="ECO:0000313" key="1">
    <source>
        <dbReference type="EMBL" id="CAF0890572.1"/>
    </source>
</evidence>
<dbReference type="Proteomes" id="UP000663868">
    <property type="component" value="Unassembled WGS sequence"/>
</dbReference>
<evidence type="ECO:0000313" key="4">
    <source>
        <dbReference type="EMBL" id="CAF3712712.1"/>
    </source>
</evidence>
<dbReference type="Proteomes" id="UP000663844">
    <property type="component" value="Unassembled WGS sequence"/>
</dbReference>
<dbReference type="EMBL" id="CAJNON010000844">
    <property type="protein sequence ID" value="CAF1390596.1"/>
    <property type="molecule type" value="Genomic_DNA"/>
</dbReference>
<protein>
    <submittedName>
        <fullName evidence="6">Uncharacterized protein</fullName>
    </submittedName>
</protein>
<evidence type="ECO:0000313" key="6">
    <source>
        <dbReference type="EMBL" id="CAF3940716.1"/>
    </source>
</evidence>
<proteinExistence type="predicted"/>
<dbReference type="EMBL" id="CAJOAY010001736">
    <property type="protein sequence ID" value="CAF3880614.1"/>
    <property type="molecule type" value="Genomic_DNA"/>
</dbReference>
<dbReference type="Proteomes" id="UP000663891">
    <property type="component" value="Unassembled WGS sequence"/>
</dbReference>
<accession>A0A819JZD2</accession>